<dbReference type="GeneID" id="9924892"/>
<dbReference type="Proteomes" id="UP000201519">
    <property type="component" value="Segment"/>
</dbReference>
<gene>
    <name evidence="2" type="primary">L278</name>
    <name evidence="3" type="ORF">MIMI_L278</name>
</gene>
<protein>
    <submittedName>
        <fullName evidence="3">Uncharacterized protein L278</fullName>
    </submittedName>
</protein>
<reference evidence="3 6" key="1">
    <citation type="journal article" date="2011" name="Proc. Natl. Acad. Sci. U.S.A.">
        <title>Mimivirus shows dramatic genome reduction after intraamoebal culture.</title>
        <authorList>
            <person name="Boyer M."/>
            <person name="Azza S."/>
            <person name="Barrassi L."/>
            <person name="Klose T."/>
            <person name="Campocasso A."/>
            <person name="Pagnier I."/>
            <person name="Fournous G."/>
            <person name="Borg A."/>
            <person name="Robert C."/>
            <person name="Zhang X."/>
            <person name="Desnues C."/>
            <person name="Henrissat B."/>
            <person name="Rossmann M.G."/>
            <person name="La Scola B."/>
            <person name="Raoult D."/>
        </authorList>
    </citation>
    <scope>NUCLEOTIDE SEQUENCE [LARGE SCALE GENOMIC DNA]</scope>
    <source>
        <strain evidence="3">M4</strain>
    </source>
</reference>
<evidence type="ECO:0000313" key="5">
    <source>
        <dbReference type="Proteomes" id="UP000201519"/>
    </source>
</evidence>
<accession>A0A0G2Y529</accession>
<evidence type="ECO:0000313" key="7">
    <source>
        <dbReference type="Proteomes" id="UP000274448"/>
    </source>
</evidence>
<sequence>MEHCIENANLLYVKTQISKVKINEKYNAVKILFKDTDKYNIISAEADCCSESWFYFFEDKKLASIVGKSIKNIEYCKDIDLPPSNVQECDINSLYRMNFTDGTYFEFVLRNSSNGYYCGWLEVHRY</sequence>
<evidence type="ECO:0000259" key="1">
    <source>
        <dbReference type="Pfam" id="PF24240"/>
    </source>
</evidence>
<dbReference type="EMBL" id="KM982403">
    <property type="protein sequence ID" value="AKI80943.1"/>
    <property type="molecule type" value="Genomic_DNA"/>
</dbReference>
<organism evidence="2 5">
    <name type="scientific">Acanthamoeba polyphaga mimivirus</name>
    <name type="common">APMV</name>
    <dbReference type="NCBI Taxonomy" id="212035"/>
    <lineage>
        <taxon>Viruses</taxon>
        <taxon>Varidnaviria</taxon>
        <taxon>Bamfordvirae</taxon>
        <taxon>Nucleocytoviricota</taxon>
        <taxon>Megaviricetes</taxon>
        <taxon>Imitervirales</taxon>
        <taxon>Mimiviridae</taxon>
        <taxon>Megamimivirinae</taxon>
        <taxon>Mimivirus</taxon>
        <taxon>Mimivirus bradfordmassiliense</taxon>
    </lineage>
</organism>
<dbReference type="InterPro" id="IPR055871">
    <property type="entry name" value="DUF7448"/>
</dbReference>
<reference evidence="2 5" key="2">
    <citation type="journal article" date="2011" name="Virol. J.">
        <title>Breaking the 1000-gene barrier for Mimivirus using ultra-deep genome and transcriptome sequencing.</title>
        <authorList>
            <person name="Legendre M."/>
            <person name="Santini S."/>
            <person name="Rico A."/>
            <person name="Abergel C."/>
            <person name="Claverie J.M."/>
        </authorList>
    </citation>
    <scope>NUCLEOTIDE SEQUENCE [LARGE SCALE GENOMIC DNA]</scope>
</reference>
<evidence type="ECO:0000313" key="3">
    <source>
        <dbReference type="EMBL" id="AEJ34517.1"/>
    </source>
</evidence>
<dbReference type="EMBL" id="HQ336222">
    <property type="protein sequence ID" value="ADO18109.1"/>
    <property type="molecule type" value="Genomic_DNA"/>
</dbReference>
<dbReference type="EMBL" id="JN036606">
    <property type="protein sequence ID" value="AEJ34517.1"/>
    <property type="molecule type" value="Genomic_DNA"/>
</dbReference>
<dbReference type="Pfam" id="PF24240">
    <property type="entry name" value="DUF7448"/>
    <property type="match status" value="1"/>
</dbReference>
<reference evidence="4 7" key="3">
    <citation type="submission" date="2014-10" db="EMBL/GenBank/DDBJ databases">
        <title>Pan-genome analysis of Brazilian lineage A amoebal mimiviruses.</title>
        <authorList>
            <person name="Assis F.L."/>
            <person name="Abrahao J.S."/>
            <person name="Kroon E.G."/>
            <person name="Dornas F.P."/>
            <person name="Andrade K.R."/>
            <person name="Borato P.V.M."/>
            <person name="Pilotto M.R."/>
            <person name="Benamar S."/>
            <person name="LaScola B."/>
            <person name="Colson P."/>
        </authorList>
    </citation>
    <scope>NUCLEOTIDE SEQUENCE [LARGE SCALE GENOMIC DNA]</scope>
    <source>
        <strain evidence="4 7">Amazonia</strain>
    </source>
</reference>
<proteinExistence type="predicted"/>
<evidence type="ECO:0000313" key="6">
    <source>
        <dbReference type="Proteomes" id="UP000240552"/>
    </source>
</evidence>
<name>A0A0G2Y529_MIMIV</name>
<evidence type="ECO:0000313" key="2">
    <source>
        <dbReference type="EMBL" id="ADO18109.1"/>
    </source>
</evidence>
<dbReference type="KEGG" id="vg:9924892"/>
<keyword evidence="5" id="KW-1185">Reference proteome</keyword>
<dbReference type="Proteomes" id="UP000274448">
    <property type="component" value="Segment"/>
</dbReference>
<dbReference type="RefSeq" id="YP_003986779.1">
    <property type="nucleotide sequence ID" value="NC_014649.1"/>
</dbReference>
<accession>E3VZM5</accession>
<feature type="domain" description="DUF7448" evidence="1">
    <location>
        <begin position="17"/>
        <end position="119"/>
    </location>
</feature>
<dbReference type="Proteomes" id="UP000240552">
    <property type="component" value="Segment"/>
</dbReference>
<dbReference type="OrthoDB" id="13014at10239"/>
<evidence type="ECO:0000313" key="4">
    <source>
        <dbReference type="EMBL" id="AKI80943.1"/>
    </source>
</evidence>
<organismHost>
    <name type="scientific">Acanthamoeba polyphaga</name>
    <name type="common">Amoeba</name>
    <dbReference type="NCBI Taxonomy" id="5757"/>
</organismHost>